<evidence type="ECO:0000313" key="1">
    <source>
        <dbReference type="EMBL" id="GIX68984.1"/>
    </source>
</evidence>
<name>A0AAV4MDT1_CAEEX</name>
<protein>
    <submittedName>
        <fullName evidence="1">Uncharacterized protein</fullName>
    </submittedName>
</protein>
<reference evidence="1 2" key="1">
    <citation type="submission" date="2021-06" db="EMBL/GenBank/DDBJ databases">
        <title>Caerostris extrusa draft genome.</title>
        <authorList>
            <person name="Kono N."/>
            <person name="Arakawa K."/>
        </authorList>
    </citation>
    <scope>NUCLEOTIDE SEQUENCE [LARGE SCALE GENOMIC DNA]</scope>
</reference>
<gene>
    <name evidence="1" type="ORF">CEXT_508811</name>
</gene>
<dbReference type="Proteomes" id="UP001054945">
    <property type="component" value="Unassembled WGS sequence"/>
</dbReference>
<accession>A0AAV4MDT1</accession>
<dbReference type="EMBL" id="BPLR01002013">
    <property type="protein sequence ID" value="GIX68984.1"/>
    <property type="molecule type" value="Genomic_DNA"/>
</dbReference>
<proteinExistence type="predicted"/>
<keyword evidence="2" id="KW-1185">Reference proteome</keyword>
<evidence type="ECO:0000313" key="2">
    <source>
        <dbReference type="Proteomes" id="UP001054945"/>
    </source>
</evidence>
<comment type="caution">
    <text evidence="1">The sequence shown here is derived from an EMBL/GenBank/DDBJ whole genome shotgun (WGS) entry which is preliminary data.</text>
</comment>
<organism evidence="1 2">
    <name type="scientific">Caerostris extrusa</name>
    <name type="common">Bark spider</name>
    <name type="synonym">Caerostris bankana</name>
    <dbReference type="NCBI Taxonomy" id="172846"/>
    <lineage>
        <taxon>Eukaryota</taxon>
        <taxon>Metazoa</taxon>
        <taxon>Ecdysozoa</taxon>
        <taxon>Arthropoda</taxon>
        <taxon>Chelicerata</taxon>
        <taxon>Arachnida</taxon>
        <taxon>Araneae</taxon>
        <taxon>Araneomorphae</taxon>
        <taxon>Entelegynae</taxon>
        <taxon>Araneoidea</taxon>
        <taxon>Araneidae</taxon>
        <taxon>Caerostris</taxon>
    </lineage>
</organism>
<sequence>MALPPSGRNPLWLLRLLPTGFFNRRTLALFEACLVKAEPELKAAFKHHNSFLLVKYSTNLISYCDQNRTCNYVRNWNQSSSQLAHGFAPPHMIHSGHNLMRLGPVVASLRTSWGCTQSVLLRNARVTDGVTRWTVSF</sequence>
<dbReference type="AlphaFoldDB" id="A0AAV4MDT1"/>